<dbReference type="AlphaFoldDB" id="A0A085WAR3"/>
<evidence type="ECO:0000256" key="11">
    <source>
        <dbReference type="ARBA" id="ARBA00022989"/>
    </source>
</evidence>
<dbReference type="InterPro" id="IPR045187">
    <property type="entry name" value="CcO_II"/>
</dbReference>
<evidence type="ECO:0000256" key="7">
    <source>
        <dbReference type="ARBA" id="ARBA00022692"/>
    </source>
</evidence>
<dbReference type="Pfam" id="PF00034">
    <property type="entry name" value="Cytochrom_C"/>
    <property type="match status" value="1"/>
</dbReference>
<dbReference type="GO" id="GO:0016020">
    <property type="term" value="C:membrane"/>
    <property type="evidence" value="ECO:0007669"/>
    <property type="project" value="UniProtKB-SubCell"/>
</dbReference>
<evidence type="ECO:0000256" key="18">
    <source>
        <dbReference type="SAM" id="Phobius"/>
    </source>
</evidence>
<comment type="similarity">
    <text evidence="2">Belongs to the cytochrome c oxidase subunit 2 family.</text>
</comment>
<dbReference type="PROSITE" id="PS50857">
    <property type="entry name" value="COX2_CUA"/>
    <property type="match status" value="1"/>
</dbReference>
<evidence type="ECO:0000256" key="3">
    <source>
        <dbReference type="ARBA" id="ARBA00012949"/>
    </source>
</evidence>
<evidence type="ECO:0000256" key="9">
    <source>
        <dbReference type="ARBA" id="ARBA00022967"/>
    </source>
</evidence>
<evidence type="ECO:0000256" key="10">
    <source>
        <dbReference type="ARBA" id="ARBA00022982"/>
    </source>
</evidence>
<comment type="caution">
    <text evidence="21">The sequence shown here is derived from an EMBL/GenBank/DDBJ whole genome shotgun (WGS) entry which is preliminary data.</text>
</comment>
<feature type="transmembrane region" description="Helical" evidence="18">
    <location>
        <begin position="29"/>
        <end position="48"/>
    </location>
</feature>
<dbReference type="InterPro" id="IPR008972">
    <property type="entry name" value="Cupredoxin"/>
</dbReference>
<evidence type="ECO:0000256" key="2">
    <source>
        <dbReference type="ARBA" id="ARBA00007866"/>
    </source>
</evidence>
<dbReference type="NCBIfam" id="TIGR02866">
    <property type="entry name" value="CoxB"/>
    <property type="match status" value="1"/>
</dbReference>
<evidence type="ECO:0000256" key="17">
    <source>
        <dbReference type="PROSITE-ProRule" id="PRU00433"/>
    </source>
</evidence>
<dbReference type="InterPro" id="IPR014222">
    <property type="entry name" value="Cyt_c_oxidase_su2"/>
</dbReference>
<feature type="transmembrane region" description="Helical" evidence="18">
    <location>
        <begin position="68"/>
        <end position="89"/>
    </location>
</feature>
<dbReference type="Gene3D" id="1.10.287.90">
    <property type="match status" value="1"/>
</dbReference>
<evidence type="ECO:0000256" key="16">
    <source>
        <dbReference type="ARBA" id="ARBA00031399"/>
    </source>
</evidence>
<dbReference type="GO" id="GO:0042773">
    <property type="term" value="P:ATP synthesis coupled electron transport"/>
    <property type="evidence" value="ECO:0007669"/>
    <property type="project" value="TreeGrafter"/>
</dbReference>
<dbReference type="PANTHER" id="PTHR22888:SF9">
    <property type="entry name" value="CYTOCHROME C OXIDASE SUBUNIT 2"/>
    <property type="match status" value="1"/>
</dbReference>
<evidence type="ECO:0000256" key="1">
    <source>
        <dbReference type="ARBA" id="ARBA00004141"/>
    </source>
</evidence>
<dbReference type="EC" id="7.1.1.9" evidence="3"/>
<keyword evidence="11 18" id="KW-1133">Transmembrane helix</keyword>
<evidence type="ECO:0000256" key="5">
    <source>
        <dbReference type="ARBA" id="ARBA00022617"/>
    </source>
</evidence>
<accession>A0A085WAR3</accession>
<organism evidence="21 22">
    <name type="scientific">Hyalangium minutum</name>
    <dbReference type="NCBI Taxonomy" id="394096"/>
    <lineage>
        <taxon>Bacteria</taxon>
        <taxon>Pseudomonadati</taxon>
        <taxon>Myxococcota</taxon>
        <taxon>Myxococcia</taxon>
        <taxon>Myxococcales</taxon>
        <taxon>Cystobacterineae</taxon>
        <taxon>Archangiaceae</taxon>
        <taxon>Hyalangium</taxon>
    </lineage>
</organism>
<dbReference type="PROSITE" id="PS00078">
    <property type="entry name" value="COX2"/>
    <property type="match status" value="1"/>
</dbReference>
<dbReference type="SUPFAM" id="SSF81464">
    <property type="entry name" value="Cytochrome c oxidase subunit II-like, transmembrane region"/>
    <property type="match status" value="1"/>
</dbReference>
<dbReference type="PROSITE" id="PS51007">
    <property type="entry name" value="CYTC"/>
    <property type="match status" value="1"/>
</dbReference>
<keyword evidence="12 17" id="KW-0408">Iron</keyword>
<keyword evidence="8 17" id="KW-0479">Metal-binding</keyword>
<feature type="domain" description="Cytochrome oxidase subunit II copper A binding" evidence="19">
    <location>
        <begin position="100"/>
        <end position="211"/>
    </location>
</feature>
<dbReference type="PATRIC" id="fig|394096.3.peg.6130"/>
<keyword evidence="6" id="KW-0679">Respiratory chain</keyword>
<dbReference type="Gene3D" id="2.60.40.420">
    <property type="entry name" value="Cupredoxins - blue copper proteins"/>
    <property type="match status" value="1"/>
</dbReference>
<dbReference type="GO" id="GO:0016491">
    <property type="term" value="F:oxidoreductase activity"/>
    <property type="evidence" value="ECO:0007669"/>
    <property type="project" value="InterPro"/>
</dbReference>
<keyword evidence="5 17" id="KW-0349">Heme</keyword>
<comment type="subcellular location">
    <subcellularLocation>
        <location evidence="1">Membrane</location>
        <topology evidence="1">Multi-pass membrane protein</topology>
    </subcellularLocation>
</comment>
<evidence type="ECO:0000313" key="22">
    <source>
        <dbReference type="Proteomes" id="UP000028725"/>
    </source>
</evidence>
<dbReference type="OrthoDB" id="9781261at2"/>
<dbReference type="InterPro" id="IPR036257">
    <property type="entry name" value="Cyt_c_oxidase_su2_TM_sf"/>
</dbReference>
<dbReference type="GO" id="GO:0020037">
    <property type="term" value="F:heme binding"/>
    <property type="evidence" value="ECO:0007669"/>
    <property type="project" value="InterPro"/>
</dbReference>
<dbReference type="InterPro" id="IPR036909">
    <property type="entry name" value="Cyt_c-like_dom_sf"/>
</dbReference>
<evidence type="ECO:0000259" key="19">
    <source>
        <dbReference type="PROSITE" id="PS50857"/>
    </source>
</evidence>
<keyword evidence="9" id="KW-1278">Translocase</keyword>
<evidence type="ECO:0000259" key="20">
    <source>
        <dbReference type="PROSITE" id="PS51007"/>
    </source>
</evidence>
<evidence type="ECO:0000256" key="4">
    <source>
        <dbReference type="ARBA" id="ARBA00022448"/>
    </source>
</evidence>
<dbReference type="SUPFAM" id="SSF49503">
    <property type="entry name" value="Cupredoxins"/>
    <property type="match status" value="1"/>
</dbReference>
<dbReference type="GO" id="GO:0004129">
    <property type="term" value="F:cytochrome-c oxidase activity"/>
    <property type="evidence" value="ECO:0007669"/>
    <property type="project" value="UniProtKB-EC"/>
</dbReference>
<dbReference type="Pfam" id="PF00116">
    <property type="entry name" value="COX2"/>
    <property type="match status" value="1"/>
</dbReference>
<dbReference type="EMBL" id="JMCB01000013">
    <property type="protein sequence ID" value="KFE64776.1"/>
    <property type="molecule type" value="Genomic_DNA"/>
</dbReference>
<dbReference type="Gene3D" id="1.10.760.10">
    <property type="entry name" value="Cytochrome c-like domain"/>
    <property type="match status" value="1"/>
</dbReference>
<evidence type="ECO:0000313" key="21">
    <source>
        <dbReference type="EMBL" id="KFE64776.1"/>
    </source>
</evidence>
<evidence type="ECO:0000256" key="13">
    <source>
        <dbReference type="ARBA" id="ARBA00023008"/>
    </source>
</evidence>
<reference evidence="21 22" key="1">
    <citation type="submission" date="2014-04" db="EMBL/GenBank/DDBJ databases">
        <title>Genome assembly of Hyalangium minutum DSM 14724.</title>
        <authorList>
            <person name="Sharma G."/>
            <person name="Subramanian S."/>
        </authorList>
    </citation>
    <scope>NUCLEOTIDE SEQUENCE [LARGE SCALE GENOMIC DNA]</scope>
    <source>
        <strain evidence="21 22">DSM 14724</strain>
    </source>
</reference>
<evidence type="ECO:0000256" key="15">
    <source>
        <dbReference type="ARBA" id="ARBA00024688"/>
    </source>
</evidence>
<dbReference type="Proteomes" id="UP000028725">
    <property type="component" value="Unassembled WGS sequence"/>
</dbReference>
<dbReference type="InterPro" id="IPR002429">
    <property type="entry name" value="CcO_II-like_C"/>
</dbReference>
<dbReference type="SUPFAM" id="SSF46626">
    <property type="entry name" value="Cytochrome c"/>
    <property type="match status" value="1"/>
</dbReference>
<dbReference type="PANTHER" id="PTHR22888">
    <property type="entry name" value="CYTOCHROME C OXIDASE, SUBUNIT II"/>
    <property type="match status" value="1"/>
</dbReference>
<evidence type="ECO:0000256" key="14">
    <source>
        <dbReference type="ARBA" id="ARBA00023136"/>
    </source>
</evidence>
<keyword evidence="7 18" id="KW-0812">Transmembrane</keyword>
<evidence type="ECO:0000256" key="12">
    <source>
        <dbReference type="ARBA" id="ARBA00023004"/>
    </source>
</evidence>
<proteinExistence type="inferred from homology"/>
<feature type="domain" description="Cytochrome c" evidence="20">
    <location>
        <begin position="235"/>
        <end position="330"/>
    </location>
</feature>
<dbReference type="STRING" id="394096.DB31_1794"/>
<keyword evidence="10" id="KW-0249">Electron transport</keyword>
<comment type="function">
    <text evidence="15">Subunits I and II form the functional core of the enzyme complex. Electrons originating in cytochrome c are transferred via heme a and Cu(A) to the binuclear center formed by heme a3 and Cu(B).</text>
</comment>
<name>A0A085WAR3_9BACT</name>
<evidence type="ECO:0000256" key="8">
    <source>
        <dbReference type="ARBA" id="ARBA00022723"/>
    </source>
</evidence>
<dbReference type="CDD" id="cd13915">
    <property type="entry name" value="CuRO_HCO_II_like_2"/>
    <property type="match status" value="1"/>
</dbReference>
<keyword evidence="4" id="KW-0813">Transport</keyword>
<dbReference type="RefSeq" id="WP_044193736.1">
    <property type="nucleotide sequence ID" value="NZ_JMCB01000013.1"/>
</dbReference>
<dbReference type="InterPro" id="IPR009056">
    <property type="entry name" value="Cyt_c-like_dom"/>
</dbReference>
<protein>
    <recommendedName>
        <fullName evidence="3">cytochrome-c oxidase</fullName>
        <ecNumber evidence="3">7.1.1.9</ecNumber>
    </recommendedName>
    <alternativeName>
        <fullName evidence="16">Cytochrome aa3 subunit 2</fullName>
    </alternativeName>
</protein>
<dbReference type="InterPro" id="IPR001505">
    <property type="entry name" value="Copper_CuA"/>
</dbReference>
<dbReference type="GO" id="GO:0005507">
    <property type="term" value="F:copper ion binding"/>
    <property type="evidence" value="ECO:0007669"/>
    <property type="project" value="InterPro"/>
</dbReference>
<evidence type="ECO:0000256" key="6">
    <source>
        <dbReference type="ARBA" id="ARBA00022660"/>
    </source>
</evidence>
<gene>
    <name evidence="21" type="ORF">DB31_1794</name>
</gene>
<keyword evidence="14 18" id="KW-0472">Membrane</keyword>
<sequence length="349" mass="38812">MMEFLRHLLFLPRGGSTLADRVDRIHFFIIIVTFIVAVCIGLTGLVFLVRFRRRHALALTPRVQAPAWLEAIFISVPLSFFLLWGVLGFRDFVWVKNPPAGALDVYVTGKQWMWKFALTDGVGSVGVLHVPTGRPVRLMITSRDVVHSFYVPEFRLKQDALPGRYTETWFEVKHPGRYQVLCAEYCGLDHSHMLGEVVALEPGDFEAWRAWQKALPTASPGEISEQVSGADERGPLAELGRTVAAQKGCFKCHTVDGTPHIGPTWLGLYEREEPLASGGRIRADVAYLTESMMDPAAKVVAGFNPVMPTFHGQLSPGEVAALVEFIKSLRPERPVPPAAQEPTYVPAQR</sequence>
<keyword evidence="13" id="KW-0186">Copper</keyword>
<keyword evidence="22" id="KW-1185">Reference proteome</keyword>